<comment type="subcellular location">
    <subcellularLocation>
        <location evidence="1">Nucleus</location>
        <location evidence="1">Nucleolus</location>
    </subcellularLocation>
</comment>
<feature type="compositionally biased region" description="Acidic residues" evidence="4">
    <location>
        <begin position="422"/>
        <end position="437"/>
    </location>
</feature>
<feature type="region of interest" description="Disordered" evidence="4">
    <location>
        <begin position="411"/>
        <end position="443"/>
    </location>
</feature>
<feature type="compositionally biased region" description="Acidic residues" evidence="4">
    <location>
        <begin position="40"/>
        <end position="65"/>
    </location>
</feature>
<feature type="compositionally biased region" description="Basic and acidic residues" evidence="4">
    <location>
        <begin position="811"/>
        <end position="828"/>
    </location>
</feature>
<sequence>MGEKRRSTSKTLGKNKRRKGPHLPNSILKTIANEKRPLNSDEEDDEIDSDDAIVDLYEYEEGVPEEESRKNNRYDPVVNYNYELPEDFEDENVESDDDDEGGNSDNEEGEGDDVVRHTRMLQAVTGMPSAAFDGESKRKPVLFTEAYPESEFNPTRDVLEGKGLLTIDELMAPIEGKPGFNELEKRISRMQKDAQAVVHAPLPKPERERLERKAVKGLVDKEFNKWVHMVKRNREAPTVYFNQNVSLGYSTVGAIASEFQPRTDFEKKMASVLNDNELGEAHDEDGAKLLELNEVSVEDQIKYRDHIAKMRSLLFRHELKSKRIKKIKSKTYHRLKGKDLKKSAMGALMDPEMAKEEAMKQEARRVEERMTLKHKNTGKWAKRMISRGLNVKYDGTRAAISEQLQINATLSRKMNSTNDGSSSDESDDEEELNDGSDQDTPSKLIAKAREKTLKTVEDDEVPNSGLLSLPFMARAMKKKNEEAIEGGKRALEEYEEWENSGGEENPKKTAVVSGRRVFGATAKVEAPKESRKDSDNFYDNSDSDNDTEGIENNDLGAVRDTASPARNTGAITETEKFDDDVENPASKTTFDVALFASGSWKKMKGCQNAETKKKLKKHVPYSKGQDKKESRDDESEDSESEAEEMVDGILTSASKETYEIPSQAELIQRAFAGDDVVDEFEKEKQEVLNQEVPEPEKPVLVPGWGQWTNIQKKRGLPSWMVREHEDAKKKRTLDLKTRKDARLRHVIISEKVDKKVEKLHTTTLPFPYTSKEVFEHSMRMPIGPEFNPATIVGSLNRPEVVKRAGVIIKPLKFEEANPNEKVDDEHPRSNQKQNPKKGGKTGKGQSKGKSKQKTKA</sequence>
<dbReference type="Proteomes" id="UP000694864">
    <property type="component" value="Chromosome 2"/>
</dbReference>
<organism evidence="5 6">
    <name type="scientific">Camelina sativa</name>
    <name type="common">False flax</name>
    <name type="synonym">Myagrum sativum</name>
    <dbReference type="NCBI Taxonomy" id="90675"/>
    <lineage>
        <taxon>Eukaryota</taxon>
        <taxon>Viridiplantae</taxon>
        <taxon>Streptophyta</taxon>
        <taxon>Embryophyta</taxon>
        <taxon>Tracheophyta</taxon>
        <taxon>Spermatophyta</taxon>
        <taxon>Magnoliopsida</taxon>
        <taxon>eudicotyledons</taxon>
        <taxon>Gunneridae</taxon>
        <taxon>Pentapetalae</taxon>
        <taxon>rosids</taxon>
        <taxon>malvids</taxon>
        <taxon>Brassicales</taxon>
        <taxon>Brassicaceae</taxon>
        <taxon>Camelineae</taxon>
        <taxon>Camelina</taxon>
    </lineage>
</organism>
<dbReference type="PANTHER" id="PTHR14150:SF12">
    <property type="entry name" value="U3 SMALL NUCLEOLAR RNA-ASSOCIATED PROTEIN 14 HOMOLOG A"/>
    <property type="match status" value="1"/>
</dbReference>
<feature type="compositionally biased region" description="Basic residues" evidence="4">
    <location>
        <begin position="834"/>
        <end position="856"/>
    </location>
</feature>
<dbReference type="GeneID" id="104714059"/>
<accession>A0ABM0TQ63</accession>
<gene>
    <name evidence="6" type="primary">LOC104714059</name>
</gene>
<feature type="compositionally biased region" description="Acidic residues" evidence="4">
    <location>
        <begin position="541"/>
        <end position="551"/>
    </location>
</feature>
<evidence type="ECO:0000313" key="5">
    <source>
        <dbReference type="Proteomes" id="UP000694864"/>
    </source>
</evidence>
<dbReference type="InterPro" id="IPR006709">
    <property type="entry name" value="SSU_processome_Utp14"/>
</dbReference>
<feature type="region of interest" description="Disordered" evidence="4">
    <location>
        <begin position="810"/>
        <end position="856"/>
    </location>
</feature>
<evidence type="ECO:0000256" key="3">
    <source>
        <dbReference type="ARBA" id="ARBA00023242"/>
    </source>
</evidence>
<evidence type="ECO:0000256" key="4">
    <source>
        <dbReference type="SAM" id="MobiDB-lite"/>
    </source>
</evidence>
<feature type="compositionally biased region" description="Acidic residues" evidence="4">
    <location>
        <begin position="84"/>
        <end position="112"/>
    </location>
</feature>
<evidence type="ECO:0000313" key="6">
    <source>
        <dbReference type="RefSeq" id="XP_010429608.1"/>
    </source>
</evidence>
<keyword evidence="5" id="KW-1185">Reference proteome</keyword>
<name>A0ABM0TQ63_CAMSA</name>
<feature type="compositionally biased region" description="Basic and acidic residues" evidence="4">
    <location>
        <begin position="525"/>
        <end position="535"/>
    </location>
</feature>
<keyword evidence="3" id="KW-0539">Nucleus</keyword>
<protein>
    <submittedName>
        <fullName evidence="6">U3 small nucleolar RNA-associated protein 14-like isoform X1</fullName>
    </submittedName>
</protein>
<evidence type="ECO:0000256" key="2">
    <source>
        <dbReference type="ARBA" id="ARBA00022553"/>
    </source>
</evidence>
<dbReference type="Pfam" id="PF04615">
    <property type="entry name" value="Utp14"/>
    <property type="match status" value="1"/>
</dbReference>
<reference evidence="5" key="1">
    <citation type="journal article" date="2014" name="Nat. Commun.">
        <title>The emerging biofuel crop Camelina sativa retains a highly undifferentiated hexaploid genome structure.</title>
        <authorList>
            <person name="Kagale S."/>
            <person name="Koh C."/>
            <person name="Nixon J."/>
            <person name="Bollina V."/>
            <person name="Clarke W.E."/>
            <person name="Tuteja R."/>
            <person name="Spillane C."/>
            <person name="Robinson S.J."/>
            <person name="Links M.G."/>
            <person name="Clarke C."/>
            <person name="Higgins E.E."/>
            <person name="Huebert T."/>
            <person name="Sharpe A.G."/>
            <person name="Parkin I.A."/>
        </authorList>
    </citation>
    <scope>NUCLEOTIDE SEQUENCE [LARGE SCALE GENOMIC DNA]</scope>
    <source>
        <strain evidence="5">cv. DH55</strain>
    </source>
</reference>
<dbReference type="PANTHER" id="PTHR14150">
    <property type="entry name" value="U3 SMALL NUCLEOLAR RNA-ASSOCIATED PROTEIN 14"/>
    <property type="match status" value="1"/>
</dbReference>
<dbReference type="RefSeq" id="XP_010429608.1">
    <property type="nucleotide sequence ID" value="XM_010431306.2"/>
</dbReference>
<feature type="compositionally biased region" description="Acidic residues" evidence="4">
    <location>
        <begin position="632"/>
        <end position="646"/>
    </location>
</feature>
<keyword evidence="2" id="KW-0597">Phosphoprotein</keyword>
<feature type="region of interest" description="Disordered" evidence="4">
    <location>
        <begin position="519"/>
        <end position="585"/>
    </location>
</feature>
<feature type="region of interest" description="Disordered" evidence="4">
    <location>
        <begin position="1"/>
        <end position="114"/>
    </location>
</feature>
<evidence type="ECO:0000256" key="1">
    <source>
        <dbReference type="ARBA" id="ARBA00004604"/>
    </source>
</evidence>
<reference evidence="6" key="2">
    <citation type="submission" date="2025-08" db="UniProtKB">
        <authorList>
            <consortium name="RefSeq"/>
        </authorList>
    </citation>
    <scope>IDENTIFICATION</scope>
    <source>
        <tissue evidence="6">Leaf</tissue>
    </source>
</reference>
<feature type="region of interest" description="Disordered" evidence="4">
    <location>
        <begin position="602"/>
        <end position="647"/>
    </location>
</feature>
<proteinExistence type="predicted"/>